<protein>
    <submittedName>
        <fullName evidence="6">HlyD family secretion protein</fullName>
    </submittedName>
</protein>
<evidence type="ECO:0000259" key="5">
    <source>
        <dbReference type="Pfam" id="PF25881"/>
    </source>
</evidence>
<dbReference type="Proteomes" id="UP001597233">
    <property type="component" value="Unassembled WGS sequence"/>
</dbReference>
<dbReference type="SUPFAM" id="SSF111369">
    <property type="entry name" value="HlyD-like secretion proteins"/>
    <property type="match status" value="1"/>
</dbReference>
<evidence type="ECO:0000256" key="3">
    <source>
        <dbReference type="SAM" id="Coils"/>
    </source>
</evidence>
<keyword evidence="2 3" id="KW-0175">Coiled coil</keyword>
<dbReference type="PANTHER" id="PTHR32347:SF29">
    <property type="entry name" value="UPF0194 MEMBRANE PROTEIN YBHG"/>
    <property type="match status" value="1"/>
</dbReference>
<gene>
    <name evidence="6" type="ORF">ACFSC9_12670</name>
</gene>
<feature type="coiled-coil region" evidence="3">
    <location>
        <begin position="83"/>
        <end position="110"/>
    </location>
</feature>
<feature type="transmembrane region" description="Helical" evidence="4">
    <location>
        <begin position="7"/>
        <end position="27"/>
    </location>
</feature>
<feature type="coiled-coil region" evidence="3">
    <location>
        <begin position="221"/>
        <end position="340"/>
    </location>
</feature>
<dbReference type="PANTHER" id="PTHR32347">
    <property type="entry name" value="EFFLUX SYSTEM COMPONENT YKNX-RELATED"/>
    <property type="match status" value="1"/>
</dbReference>
<evidence type="ECO:0000313" key="6">
    <source>
        <dbReference type="EMBL" id="MFD1886376.1"/>
    </source>
</evidence>
<comment type="subcellular location">
    <subcellularLocation>
        <location evidence="1">Cell envelope</location>
    </subcellularLocation>
</comment>
<dbReference type="InterPro" id="IPR059052">
    <property type="entry name" value="HH_YbhG-like"/>
</dbReference>
<evidence type="ECO:0000256" key="1">
    <source>
        <dbReference type="ARBA" id="ARBA00004196"/>
    </source>
</evidence>
<keyword evidence="7" id="KW-1185">Reference proteome</keyword>
<comment type="caution">
    <text evidence="6">The sequence shown here is derived from an EMBL/GenBank/DDBJ whole genome shotgun (WGS) entry which is preliminary data.</text>
</comment>
<name>A0ABW4RJD8_9BACL</name>
<dbReference type="Gene3D" id="2.40.30.170">
    <property type="match status" value="1"/>
</dbReference>
<dbReference type="EMBL" id="JBHUEH010000014">
    <property type="protein sequence ID" value="MFD1886376.1"/>
    <property type="molecule type" value="Genomic_DNA"/>
</dbReference>
<keyword evidence="4" id="KW-0812">Transmembrane</keyword>
<evidence type="ECO:0000256" key="4">
    <source>
        <dbReference type="SAM" id="Phobius"/>
    </source>
</evidence>
<dbReference type="InterPro" id="IPR050465">
    <property type="entry name" value="UPF0194_transport"/>
</dbReference>
<keyword evidence="4" id="KW-1133">Transmembrane helix</keyword>
<dbReference type="PRINTS" id="PR01490">
    <property type="entry name" value="RTXTOXIND"/>
</dbReference>
<organism evidence="6 7">
    <name type="scientific">Paenibacillus wenxiniae</name>
    <dbReference type="NCBI Taxonomy" id="1636843"/>
    <lineage>
        <taxon>Bacteria</taxon>
        <taxon>Bacillati</taxon>
        <taxon>Bacillota</taxon>
        <taxon>Bacilli</taxon>
        <taxon>Bacillales</taxon>
        <taxon>Paenibacillaceae</taxon>
        <taxon>Paenibacillus</taxon>
    </lineage>
</organism>
<evidence type="ECO:0000256" key="2">
    <source>
        <dbReference type="ARBA" id="ARBA00023054"/>
    </source>
</evidence>
<dbReference type="Gene3D" id="1.10.287.470">
    <property type="entry name" value="Helix hairpin bin"/>
    <property type="match status" value="1"/>
</dbReference>
<proteinExistence type="predicted"/>
<accession>A0ABW4RJD8</accession>
<evidence type="ECO:0000313" key="7">
    <source>
        <dbReference type="Proteomes" id="UP001597233"/>
    </source>
</evidence>
<feature type="domain" description="YbhG-like alpha-helical hairpin" evidence="5">
    <location>
        <begin position="155"/>
        <end position="270"/>
    </location>
</feature>
<dbReference type="Gene3D" id="2.40.50.100">
    <property type="match status" value="2"/>
</dbReference>
<dbReference type="Pfam" id="PF25881">
    <property type="entry name" value="HH_YBHG"/>
    <property type="match status" value="1"/>
</dbReference>
<sequence>MTRRKYVLYGVIVVGIVAAIYALSLLISRQSNALTDHSASTPTAYVESDTASTSFKLAGRVSKLLVDEGDHVKKGQLLAVLDSGELQDKVAQAQAALKTAQANVSQAQAGVAQAKAGITQAQAGVTQAQAAEQAAQVKVSQGTTAVQVTAESSASQVQQAEAAVAAAKAKWQAVKSGARPEEIAQARTATASARDALATAQKGLSRTQQLYEAGLATDAALDQAKLQQQQAQAQYDAALEKQKLAEKGSRQEEIDAAYAQYQQAQAAVKEAQAGQGQVSLRQEDVKAAQAAVNQAQGAAEQANGTVAQAQANQTLAQAKVEAAQAQVEQAKAALQEAQTYAGYSKLYAPADGVIKTRTIRTGELVSAGSTIYSLETTSQRWAKFYMTETAMNGLRVGDTVTLQLLSDDATFTGKVKVIDAAADFAIQKPSQSSGDTDVRSFGVKVQLTGLPAAVPTGSTVLYTGKGAQ</sequence>
<keyword evidence="4" id="KW-0472">Membrane</keyword>
<dbReference type="RefSeq" id="WP_347323287.1">
    <property type="nucleotide sequence ID" value="NZ_JBCGUH010000001.1"/>
</dbReference>
<reference evidence="7" key="1">
    <citation type="journal article" date="2019" name="Int. J. Syst. Evol. Microbiol.">
        <title>The Global Catalogue of Microorganisms (GCM) 10K type strain sequencing project: providing services to taxonomists for standard genome sequencing and annotation.</title>
        <authorList>
            <consortium name="The Broad Institute Genomics Platform"/>
            <consortium name="The Broad Institute Genome Sequencing Center for Infectious Disease"/>
            <person name="Wu L."/>
            <person name="Ma J."/>
        </authorList>
    </citation>
    <scope>NUCLEOTIDE SEQUENCE [LARGE SCALE GENOMIC DNA]</scope>
    <source>
        <strain evidence="7">CCUG 54950</strain>
    </source>
</reference>